<evidence type="ECO:0000256" key="1">
    <source>
        <dbReference type="SAM" id="Phobius"/>
    </source>
</evidence>
<feature type="transmembrane region" description="Helical" evidence="1">
    <location>
        <begin position="64"/>
        <end position="84"/>
    </location>
</feature>
<proteinExistence type="predicted"/>
<keyword evidence="3" id="KW-1185">Reference proteome</keyword>
<keyword evidence="1" id="KW-0472">Membrane</keyword>
<protein>
    <submittedName>
        <fullName evidence="2">Uncharacterized protein</fullName>
    </submittedName>
</protein>
<comment type="caution">
    <text evidence="2">The sequence shown here is derived from an EMBL/GenBank/DDBJ whole genome shotgun (WGS) entry which is preliminary data.</text>
</comment>
<organism evidence="2 3">
    <name type="scientific">Sphaerisporangium corydalis</name>
    <dbReference type="NCBI Taxonomy" id="1441875"/>
    <lineage>
        <taxon>Bacteria</taxon>
        <taxon>Bacillati</taxon>
        <taxon>Actinomycetota</taxon>
        <taxon>Actinomycetes</taxon>
        <taxon>Streptosporangiales</taxon>
        <taxon>Streptosporangiaceae</taxon>
        <taxon>Sphaerisporangium</taxon>
    </lineage>
</organism>
<keyword evidence="1" id="KW-1133">Transmembrane helix</keyword>
<evidence type="ECO:0000313" key="2">
    <source>
        <dbReference type="EMBL" id="MFC4588642.1"/>
    </source>
</evidence>
<feature type="transmembrane region" description="Helical" evidence="1">
    <location>
        <begin position="35"/>
        <end position="52"/>
    </location>
</feature>
<dbReference type="RefSeq" id="WP_262842274.1">
    <property type="nucleotide sequence ID" value="NZ_JANZYP010000010.1"/>
</dbReference>
<keyword evidence="1" id="KW-0812">Transmembrane</keyword>
<dbReference type="Proteomes" id="UP001595891">
    <property type="component" value="Unassembled WGS sequence"/>
</dbReference>
<accession>A0ABV9EGU3</accession>
<evidence type="ECO:0000313" key="3">
    <source>
        <dbReference type="Proteomes" id="UP001595891"/>
    </source>
</evidence>
<gene>
    <name evidence="2" type="ORF">ACFO8L_21310</name>
</gene>
<sequence length="202" mass="22441">MVTRTNDSKIDPAALIAIPISISLATLSEDGGWDTSTTIIGTLLLLTIGGFLRFERPTHWLTALLRAAATGAVIGASALLIAAFPVQQQLGWELCPDVRDATRMADCLASKATQLLYPWWIGSGLSFTLGYMIIWYRKSRKPVLVNNSTEQHLLEINEKQPKRLRPRTAKPTSALAHATELIGWRHIICLALIFLITKRRKR</sequence>
<dbReference type="EMBL" id="JBHSFN010000013">
    <property type="protein sequence ID" value="MFC4588642.1"/>
    <property type="molecule type" value="Genomic_DNA"/>
</dbReference>
<feature type="transmembrane region" description="Helical" evidence="1">
    <location>
        <begin position="117"/>
        <end position="136"/>
    </location>
</feature>
<name>A0ABV9EGU3_9ACTN</name>
<reference evidence="3" key="1">
    <citation type="journal article" date="2019" name="Int. J. Syst. Evol. Microbiol.">
        <title>The Global Catalogue of Microorganisms (GCM) 10K type strain sequencing project: providing services to taxonomists for standard genome sequencing and annotation.</title>
        <authorList>
            <consortium name="The Broad Institute Genomics Platform"/>
            <consortium name="The Broad Institute Genome Sequencing Center for Infectious Disease"/>
            <person name="Wu L."/>
            <person name="Ma J."/>
        </authorList>
    </citation>
    <scope>NUCLEOTIDE SEQUENCE [LARGE SCALE GENOMIC DNA]</scope>
    <source>
        <strain evidence="3">CCUG 49560</strain>
    </source>
</reference>